<dbReference type="Proteomes" id="UP001460270">
    <property type="component" value="Unassembled WGS sequence"/>
</dbReference>
<feature type="compositionally biased region" description="Low complexity" evidence="1">
    <location>
        <begin position="112"/>
        <end position="123"/>
    </location>
</feature>
<feature type="region of interest" description="Disordered" evidence="1">
    <location>
        <begin position="39"/>
        <end position="131"/>
    </location>
</feature>
<comment type="caution">
    <text evidence="2">The sequence shown here is derived from an EMBL/GenBank/DDBJ whole genome shotgun (WGS) entry which is preliminary data.</text>
</comment>
<keyword evidence="3" id="KW-1185">Reference proteome</keyword>
<name>A0AAW0MNH2_9GOBI</name>
<dbReference type="AlphaFoldDB" id="A0AAW0MNH2"/>
<evidence type="ECO:0000256" key="1">
    <source>
        <dbReference type="SAM" id="MobiDB-lite"/>
    </source>
</evidence>
<protein>
    <submittedName>
        <fullName evidence="2">Uncharacterized protein</fullName>
    </submittedName>
</protein>
<organism evidence="2 3">
    <name type="scientific">Mugilogobius chulae</name>
    <name type="common">yellowstripe goby</name>
    <dbReference type="NCBI Taxonomy" id="88201"/>
    <lineage>
        <taxon>Eukaryota</taxon>
        <taxon>Metazoa</taxon>
        <taxon>Chordata</taxon>
        <taxon>Craniata</taxon>
        <taxon>Vertebrata</taxon>
        <taxon>Euteleostomi</taxon>
        <taxon>Actinopterygii</taxon>
        <taxon>Neopterygii</taxon>
        <taxon>Teleostei</taxon>
        <taxon>Neoteleostei</taxon>
        <taxon>Acanthomorphata</taxon>
        <taxon>Gobiaria</taxon>
        <taxon>Gobiiformes</taxon>
        <taxon>Gobioidei</taxon>
        <taxon>Gobiidae</taxon>
        <taxon>Gobionellinae</taxon>
        <taxon>Mugilogobius</taxon>
    </lineage>
</organism>
<evidence type="ECO:0000313" key="2">
    <source>
        <dbReference type="EMBL" id="KAK7880100.1"/>
    </source>
</evidence>
<accession>A0AAW0MNH2</accession>
<dbReference type="EMBL" id="JBBPFD010000146">
    <property type="protein sequence ID" value="KAK7880100.1"/>
    <property type="molecule type" value="Genomic_DNA"/>
</dbReference>
<feature type="compositionally biased region" description="Basic and acidic residues" evidence="1">
    <location>
        <begin position="82"/>
        <end position="109"/>
    </location>
</feature>
<evidence type="ECO:0000313" key="3">
    <source>
        <dbReference type="Proteomes" id="UP001460270"/>
    </source>
</evidence>
<gene>
    <name evidence="2" type="ORF">WMY93_033240</name>
</gene>
<proteinExistence type="predicted"/>
<reference evidence="3" key="1">
    <citation type="submission" date="2024-04" db="EMBL/GenBank/DDBJ databases">
        <title>Salinicola lusitanus LLJ914,a marine bacterium isolated from the Okinawa Trough.</title>
        <authorList>
            <person name="Li J."/>
        </authorList>
    </citation>
    <scope>NUCLEOTIDE SEQUENCE [LARGE SCALE GENOMIC DNA]</scope>
</reference>
<sequence length="131" mass="14507">MRRAAFVKNQQKDWSQTALLLDTTRPFALVNGQRTSLRTVLQVKHRPGDPDRTRSQTPQAQTGPGAHSPGPRQGPGTKHRPRDPDRDQGVKHRPRDPDRDQGVKHRPGDPDGPGTETGDQTEGPNRDTNTS</sequence>